<feature type="transmembrane region" description="Helical" evidence="5">
    <location>
        <begin position="361"/>
        <end position="383"/>
    </location>
</feature>
<evidence type="ECO:0000256" key="4">
    <source>
        <dbReference type="ARBA" id="ARBA00023136"/>
    </source>
</evidence>
<protein>
    <recommendedName>
        <fullName evidence="6">Transcription regulator Rua1 C-terminal domain-containing protein</fullName>
    </recommendedName>
</protein>
<dbReference type="InterPro" id="IPR028012">
    <property type="entry name" value="Rua1_C"/>
</dbReference>
<evidence type="ECO:0000313" key="7">
    <source>
        <dbReference type="EMBL" id="KJX97800.1"/>
    </source>
</evidence>
<dbReference type="Gene3D" id="1.20.1250.20">
    <property type="entry name" value="MFS general substrate transporter like domains"/>
    <property type="match status" value="1"/>
</dbReference>
<comment type="subcellular location">
    <subcellularLocation>
        <location evidence="1">Membrane</location>
        <topology evidence="1">Multi-pass membrane protein</topology>
    </subcellularLocation>
</comment>
<sequence length="562" mass="62562">MDATARCHNNPTSPIQPLGTDYFGDHVVSQLWTGYFEPIPYEYFGIQRQNSSASSMEAGGFSQSSDDDLSTAKYTRYPHISQDYTLPVALGPCNTLQSNCTEQDSVVDHYKGGHTAAIEKPRSVGFACSDERQKVDPPMQADANEGPPRPHFPRWAGDEYNPAWIRGDGIERAGWCGLCPDWFKMKDSAYWYHMHYSHGISCATGKRYDPPEARRPGQGATACEALCGVCKRWIYIGRSDRPFFRHAYKCHAKEKPAILSSRTAPKSASPGRVIAALQGNGATPDSSSVRAQFDIIEDVLDKEHLNTYTWWQLISGRGPAGVLRRMILGAAMQCMNQVSGINVTSYYMSYIFINALGISPLLSRVLAACGSVDYLIFACRAYFVIERYGRRKFMMSSAAACSICWICIAIAQGLEERGGNSYVLRSVAVAFFFAFFAFFGMGVLGVPWLYPTKINTLEMRTKGASLAMTTNWICNYAVVQATLPVTYLFYPETANRSLEDIDRFFASGPGVTVCRNKLATQLDRPQIYYEEDEKFEQAAEKVGRQRSLEKGDGSVMVEKVAI</sequence>
<dbReference type="AlphaFoldDB" id="A0A0F4GNL8"/>
<evidence type="ECO:0000256" key="5">
    <source>
        <dbReference type="SAM" id="Phobius"/>
    </source>
</evidence>
<keyword evidence="3 5" id="KW-1133">Transmembrane helix</keyword>
<dbReference type="InterPro" id="IPR005828">
    <property type="entry name" value="MFS_sugar_transport-like"/>
</dbReference>
<dbReference type="GO" id="GO:0016020">
    <property type="term" value="C:membrane"/>
    <property type="evidence" value="ECO:0007669"/>
    <property type="project" value="UniProtKB-SubCell"/>
</dbReference>
<proteinExistence type="predicted"/>
<organism evidence="7 8">
    <name type="scientific">Zymoseptoria brevis</name>
    <dbReference type="NCBI Taxonomy" id="1047168"/>
    <lineage>
        <taxon>Eukaryota</taxon>
        <taxon>Fungi</taxon>
        <taxon>Dikarya</taxon>
        <taxon>Ascomycota</taxon>
        <taxon>Pezizomycotina</taxon>
        <taxon>Dothideomycetes</taxon>
        <taxon>Dothideomycetidae</taxon>
        <taxon>Mycosphaerellales</taxon>
        <taxon>Mycosphaerellaceae</taxon>
        <taxon>Zymoseptoria</taxon>
    </lineage>
</organism>
<keyword evidence="8" id="KW-1185">Reference proteome</keyword>
<reference evidence="7 8" key="1">
    <citation type="submission" date="2015-03" db="EMBL/GenBank/DDBJ databases">
        <title>RNA-seq based gene annotation and comparative genomics of four Zymoseptoria species reveal species-specific pathogenicity related genes and transposable element activity.</title>
        <authorList>
            <person name="Grandaubert J."/>
            <person name="Bhattacharyya A."/>
            <person name="Stukenbrock E.H."/>
        </authorList>
    </citation>
    <scope>NUCLEOTIDE SEQUENCE [LARGE SCALE GENOMIC DNA]</scope>
    <source>
        <strain evidence="7 8">Zb18110</strain>
    </source>
</reference>
<evidence type="ECO:0000256" key="3">
    <source>
        <dbReference type="ARBA" id="ARBA00022989"/>
    </source>
</evidence>
<evidence type="ECO:0000256" key="1">
    <source>
        <dbReference type="ARBA" id="ARBA00004141"/>
    </source>
</evidence>
<feature type="transmembrane region" description="Helical" evidence="5">
    <location>
        <begin position="426"/>
        <end position="450"/>
    </location>
</feature>
<dbReference type="PANTHER" id="PTHR48022:SF26">
    <property type="entry name" value="MAJOR FACILITATOR SUPERFAMILY (MFS) PROFILE DOMAIN-CONTAINING PROTEIN-RELATED"/>
    <property type="match status" value="1"/>
</dbReference>
<keyword evidence="4 5" id="KW-0472">Membrane</keyword>
<gene>
    <name evidence="7" type="ORF">TI39_contig459g00019</name>
</gene>
<dbReference type="OrthoDB" id="5595379at2759"/>
<name>A0A0F4GNL8_9PEZI</name>
<accession>A0A0F4GNL8</accession>
<dbReference type="Pfam" id="PF00083">
    <property type="entry name" value="Sugar_tr"/>
    <property type="match status" value="1"/>
</dbReference>
<dbReference type="SUPFAM" id="SSF103473">
    <property type="entry name" value="MFS general substrate transporter"/>
    <property type="match status" value="1"/>
</dbReference>
<dbReference type="Pfam" id="PF14616">
    <property type="entry name" value="Rua1_C"/>
    <property type="match status" value="1"/>
</dbReference>
<dbReference type="InterPro" id="IPR050360">
    <property type="entry name" value="MFS_Sugar_Transporters"/>
</dbReference>
<dbReference type="GO" id="GO:0005351">
    <property type="term" value="F:carbohydrate:proton symporter activity"/>
    <property type="evidence" value="ECO:0007669"/>
    <property type="project" value="TreeGrafter"/>
</dbReference>
<feature type="transmembrane region" description="Helical" evidence="5">
    <location>
        <begin position="395"/>
        <end position="414"/>
    </location>
</feature>
<evidence type="ECO:0000259" key="6">
    <source>
        <dbReference type="Pfam" id="PF14616"/>
    </source>
</evidence>
<dbReference type="InterPro" id="IPR036259">
    <property type="entry name" value="MFS_trans_sf"/>
</dbReference>
<feature type="domain" description="Transcription regulator Rua1 C-terminal" evidence="6">
    <location>
        <begin position="158"/>
        <end position="251"/>
    </location>
</feature>
<keyword evidence="2 5" id="KW-0812">Transmembrane</keyword>
<evidence type="ECO:0000256" key="2">
    <source>
        <dbReference type="ARBA" id="ARBA00022692"/>
    </source>
</evidence>
<dbReference type="EMBL" id="LAFY01000451">
    <property type="protein sequence ID" value="KJX97800.1"/>
    <property type="molecule type" value="Genomic_DNA"/>
</dbReference>
<dbReference type="PANTHER" id="PTHR48022">
    <property type="entry name" value="PLASTIDIC GLUCOSE TRANSPORTER 4"/>
    <property type="match status" value="1"/>
</dbReference>
<evidence type="ECO:0000313" key="8">
    <source>
        <dbReference type="Proteomes" id="UP000033647"/>
    </source>
</evidence>
<comment type="caution">
    <text evidence="7">The sequence shown here is derived from an EMBL/GenBank/DDBJ whole genome shotgun (WGS) entry which is preliminary data.</text>
</comment>
<dbReference type="Proteomes" id="UP000033647">
    <property type="component" value="Unassembled WGS sequence"/>
</dbReference>